<evidence type="ECO:0000313" key="2">
    <source>
        <dbReference type="Proteomes" id="UP000824120"/>
    </source>
</evidence>
<sequence>MADHRMYRRSRLTSPKGPSQHIFKHYKYFCKYDCILVFSACSRERGRKTKTTKLIVGGIGSTWVQLERLERVNGLRWRLCLKWQFGVRGKSSRFG</sequence>
<protein>
    <submittedName>
        <fullName evidence="1">Uncharacterized protein</fullName>
    </submittedName>
</protein>
<gene>
    <name evidence="1" type="ORF">H5410_051424</name>
</gene>
<keyword evidence="2" id="KW-1185">Reference proteome</keyword>
<organism evidence="1 2">
    <name type="scientific">Solanum commersonii</name>
    <name type="common">Commerson's wild potato</name>
    <name type="synonym">Commerson's nightshade</name>
    <dbReference type="NCBI Taxonomy" id="4109"/>
    <lineage>
        <taxon>Eukaryota</taxon>
        <taxon>Viridiplantae</taxon>
        <taxon>Streptophyta</taxon>
        <taxon>Embryophyta</taxon>
        <taxon>Tracheophyta</taxon>
        <taxon>Spermatophyta</taxon>
        <taxon>Magnoliopsida</taxon>
        <taxon>eudicotyledons</taxon>
        <taxon>Gunneridae</taxon>
        <taxon>Pentapetalae</taxon>
        <taxon>asterids</taxon>
        <taxon>lamiids</taxon>
        <taxon>Solanales</taxon>
        <taxon>Solanaceae</taxon>
        <taxon>Solanoideae</taxon>
        <taxon>Solaneae</taxon>
        <taxon>Solanum</taxon>
    </lineage>
</organism>
<proteinExistence type="predicted"/>
<feature type="non-terminal residue" evidence="1">
    <location>
        <position position="1"/>
    </location>
</feature>
<dbReference type="AlphaFoldDB" id="A0A9J5WZY3"/>
<comment type="caution">
    <text evidence="1">The sequence shown here is derived from an EMBL/GenBank/DDBJ whole genome shotgun (WGS) entry which is preliminary data.</text>
</comment>
<dbReference type="EMBL" id="JACXVP010000010">
    <property type="protein sequence ID" value="KAG5580797.1"/>
    <property type="molecule type" value="Genomic_DNA"/>
</dbReference>
<name>A0A9J5WZY3_SOLCO</name>
<evidence type="ECO:0000313" key="1">
    <source>
        <dbReference type="EMBL" id="KAG5580797.1"/>
    </source>
</evidence>
<dbReference type="Proteomes" id="UP000824120">
    <property type="component" value="Chromosome 10"/>
</dbReference>
<accession>A0A9J5WZY3</accession>
<reference evidence="1 2" key="1">
    <citation type="submission" date="2020-09" db="EMBL/GenBank/DDBJ databases">
        <title>De no assembly of potato wild relative species, Solanum commersonii.</title>
        <authorList>
            <person name="Cho K."/>
        </authorList>
    </citation>
    <scope>NUCLEOTIDE SEQUENCE [LARGE SCALE GENOMIC DNA]</scope>
    <source>
        <strain evidence="1">LZ3.2</strain>
        <tissue evidence="1">Leaf</tissue>
    </source>
</reference>